<accession>A0AAE0BX65</accession>
<feature type="compositionally biased region" description="Basic and acidic residues" evidence="1">
    <location>
        <begin position="28"/>
        <end position="37"/>
    </location>
</feature>
<evidence type="ECO:0000256" key="1">
    <source>
        <dbReference type="SAM" id="MobiDB-lite"/>
    </source>
</evidence>
<organism evidence="2 3">
    <name type="scientific">Cymbomonas tetramitiformis</name>
    <dbReference type="NCBI Taxonomy" id="36881"/>
    <lineage>
        <taxon>Eukaryota</taxon>
        <taxon>Viridiplantae</taxon>
        <taxon>Chlorophyta</taxon>
        <taxon>Pyramimonadophyceae</taxon>
        <taxon>Pyramimonadales</taxon>
        <taxon>Pyramimonadaceae</taxon>
        <taxon>Cymbomonas</taxon>
    </lineage>
</organism>
<evidence type="ECO:0000313" key="3">
    <source>
        <dbReference type="Proteomes" id="UP001190700"/>
    </source>
</evidence>
<evidence type="ECO:0000313" key="2">
    <source>
        <dbReference type="EMBL" id="KAK3244442.1"/>
    </source>
</evidence>
<dbReference type="EMBL" id="LGRX02031857">
    <property type="protein sequence ID" value="KAK3244442.1"/>
    <property type="molecule type" value="Genomic_DNA"/>
</dbReference>
<dbReference type="AlphaFoldDB" id="A0AAE0BX65"/>
<feature type="region of interest" description="Disordered" evidence="1">
    <location>
        <begin position="1"/>
        <end position="40"/>
    </location>
</feature>
<dbReference type="Proteomes" id="UP001190700">
    <property type="component" value="Unassembled WGS sequence"/>
</dbReference>
<comment type="caution">
    <text evidence="2">The sequence shown here is derived from an EMBL/GenBank/DDBJ whole genome shotgun (WGS) entry which is preliminary data.</text>
</comment>
<gene>
    <name evidence="2" type="ORF">CYMTET_45944</name>
</gene>
<name>A0AAE0BX65_9CHLO</name>
<sequence>MPSVAKNLRFEDLTATPTPTETPNNYPHEGRGRHDGGGEAFQRRLHRAADVVPHTTGAVGALNVASSGPLRGLDLTQPQPVEAVSEFRECFHAQDGRMLTRPPKQYSKEEFGYRLLQFARSMPDASEREVHFYAGLVGRWLG</sequence>
<proteinExistence type="predicted"/>
<keyword evidence="3" id="KW-1185">Reference proteome</keyword>
<feature type="compositionally biased region" description="Low complexity" evidence="1">
    <location>
        <begin position="14"/>
        <end position="23"/>
    </location>
</feature>
<protein>
    <submittedName>
        <fullName evidence="2">Uncharacterized protein</fullName>
    </submittedName>
</protein>
<reference evidence="2 3" key="1">
    <citation type="journal article" date="2015" name="Genome Biol. Evol.">
        <title>Comparative Genomics of a Bacterivorous Green Alga Reveals Evolutionary Causalities and Consequences of Phago-Mixotrophic Mode of Nutrition.</title>
        <authorList>
            <person name="Burns J.A."/>
            <person name="Paasch A."/>
            <person name="Narechania A."/>
            <person name="Kim E."/>
        </authorList>
    </citation>
    <scope>NUCLEOTIDE SEQUENCE [LARGE SCALE GENOMIC DNA]</scope>
    <source>
        <strain evidence="2 3">PLY_AMNH</strain>
    </source>
</reference>